<dbReference type="Pfam" id="PF05670">
    <property type="entry name" value="NFACT-R_1"/>
    <property type="match status" value="1"/>
</dbReference>
<name>A1RY67_THEPD</name>
<dbReference type="EnsemblBacteria" id="ABL78147">
    <property type="protein sequence ID" value="ABL78147"/>
    <property type="gene ID" value="Tpen_0745"/>
</dbReference>
<dbReference type="GO" id="GO:0043023">
    <property type="term" value="F:ribosomal large subunit binding"/>
    <property type="evidence" value="ECO:0007669"/>
    <property type="project" value="TreeGrafter"/>
</dbReference>
<dbReference type="Gene3D" id="2.30.310.10">
    <property type="entry name" value="ibrinogen binding protein from staphylococcus aureus domain"/>
    <property type="match status" value="1"/>
</dbReference>
<gene>
    <name evidence="2" type="ordered locus">Tpen_0745</name>
</gene>
<dbReference type="Pfam" id="PF05833">
    <property type="entry name" value="NFACT_N"/>
    <property type="match status" value="1"/>
</dbReference>
<dbReference type="AlphaFoldDB" id="A1RY67"/>
<keyword evidence="3" id="KW-1185">Reference proteome</keyword>
<dbReference type="EMBL" id="CP000505">
    <property type="protein sequence ID" value="ABL78147.1"/>
    <property type="molecule type" value="Genomic_DNA"/>
</dbReference>
<reference evidence="3" key="1">
    <citation type="journal article" date="2008" name="J. Bacteriol.">
        <title>Genome sequence of Thermofilum pendens reveals an exceptional loss of biosynthetic pathways without genome reduction.</title>
        <authorList>
            <person name="Anderson I."/>
            <person name="Rodriguez J."/>
            <person name="Susanti D."/>
            <person name="Porat I."/>
            <person name="Reich C."/>
            <person name="Ulrich L.E."/>
            <person name="Elkins J.G."/>
            <person name="Mavromatis K."/>
            <person name="Lykidis A."/>
            <person name="Kim E."/>
            <person name="Thompson L.S."/>
            <person name="Nolan M."/>
            <person name="Land M."/>
            <person name="Copeland A."/>
            <person name="Lapidus A."/>
            <person name="Lucas S."/>
            <person name="Detter C."/>
            <person name="Zhulin I.B."/>
            <person name="Olsen G.J."/>
            <person name="Whitman W."/>
            <person name="Mukhopadhyay B."/>
            <person name="Bristow J."/>
            <person name="Kyrpides N."/>
        </authorList>
    </citation>
    <scope>NUCLEOTIDE SEQUENCE [LARGE SCALE GENOMIC DNA]</scope>
    <source>
        <strain evidence="3">DSM 2475 / Hrk 5</strain>
    </source>
</reference>
<dbReference type="InterPro" id="IPR008532">
    <property type="entry name" value="NFACT_RNA-bd"/>
</dbReference>
<organism evidence="2 3">
    <name type="scientific">Thermofilum pendens (strain DSM 2475 / Hrk 5)</name>
    <dbReference type="NCBI Taxonomy" id="368408"/>
    <lineage>
        <taxon>Archaea</taxon>
        <taxon>Thermoproteota</taxon>
        <taxon>Thermoprotei</taxon>
        <taxon>Thermofilales</taxon>
        <taxon>Thermofilaceae</taxon>
        <taxon>Thermofilum</taxon>
    </lineage>
</organism>
<proteinExistence type="predicted"/>
<dbReference type="GO" id="GO:0072344">
    <property type="term" value="P:rescue of stalled ribosome"/>
    <property type="evidence" value="ECO:0007669"/>
    <property type="project" value="TreeGrafter"/>
</dbReference>
<dbReference type="PANTHER" id="PTHR15239">
    <property type="entry name" value="NUCLEAR EXPORT MEDIATOR FACTOR NEMF"/>
    <property type="match status" value="1"/>
</dbReference>
<dbReference type="NCBIfam" id="NF041120">
    <property type="entry name" value="RqcH_arch"/>
    <property type="match status" value="1"/>
</dbReference>
<feature type="domain" description="NFACT RNA-binding" evidence="1">
    <location>
        <begin position="410"/>
        <end position="519"/>
    </location>
</feature>
<dbReference type="HOGENOM" id="CLU_003612_2_1_2"/>
<protein>
    <recommendedName>
        <fullName evidence="1">NFACT RNA-binding domain-containing protein</fullName>
    </recommendedName>
</protein>
<evidence type="ECO:0000313" key="3">
    <source>
        <dbReference type="Proteomes" id="UP000000641"/>
    </source>
</evidence>
<dbReference type="STRING" id="368408.Tpen_0745"/>
<dbReference type="GO" id="GO:1990112">
    <property type="term" value="C:RQC complex"/>
    <property type="evidence" value="ECO:0007669"/>
    <property type="project" value="TreeGrafter"/>
</dbReference>
<dbReference type="Proteomes" id="UP000000641">
    <property type="component" value="Chromosome"/>
</dbReference>
<dbReference type="eggNOG" id="arCOG01695">
    <property type="taxonomic scope" value="Archaea"/>
</dbReference>
<dbReference type="PANTHER" id="PTHR15239:SF6">
    <property type="entry name" value="RIBOSOME QUALITY CONTROL COMPLEX SUBUNIT NEMF"/>
    <property type="match status" value="1"/>
</dbReference>
<dbReference type="InterPro" id="IPR051608">
    <property type="entry name" value="RQC_Subunit_NEMF"/>
</dbReference>
<evidence type="ECO:0000259" key="1">
    <source>
        <dbReference type="Pfam" id="PF05670"/>
    </source>
</evidence>
<dbReference type="GeneID" id="4600396"/>
<accession>A1RY67</accession>
<sequence>MSRGAGSSRKVSVLDLAKMWRLLAGFEGERVSRVAQSGDVFLLRFRRGALVFSAARGVAPCVEECTLPGSWEKPRWAGEVEGRRVEAVEQVSGDRVVAFELGPRRLVLEWVREGNLLLLDGGGRILRALRQREMRDRALKPGHQYVPPPRVGDAFSDDPGYLYAKLGEYSGRAAVTAVSLVASLPAELVYEAMYRLGLDPSAKARALGEDAFRRVLSKSVEIFEEALADPDRGFRVSGEVYAFNPEHLGAGAEEVSFAREFPAYVLGLIKRDLQPEEGAGAQEAIRRAVEELSRKAELLSRHSATVDEVLAAYRGLVASRLQWSLVEARLKEAYPIVKSVDPARSRLVLELEGVEVEVDASRSALSNAASYFEKAKSAKRKLAEASAAVERSAEPAPARPAKPAAWYAQFRFFFTSNGFLVVAGRSAGQNELLVRRYMEPGDIFLHADIHGAAAVVLKTGGKQPGEADIAEAAQFAACFSSAWKGGLYAVDVFWVPAEQVSKKPPSGEYLAKGSFMVYGKKNYVRGVKLELLVGLCPGGELCVLPALANPRGGCFLKVTPGVYRKDLAARKIAEFVRRECGAKVGEDEVARLLPDGGFHLERWRPWPGST</sequence>
<dbReference type="RefSeq" id="WP_011752412.1">
    <property type="nucleotide sequence ID" value="NC_008698.1"/>
</dbReference>
<dbReference type="OrthoDB" id="10943at2157"/>
<dbReference type="KEGG" id="tpe:Tpen_0745"/>
<dbReference type="GO" id="GO:0000049">
    <property type="term" value="F:tRNA binding"/>
    <property type="evidence" value="ECO:0007669"/>
    <property type="project" value="TreeGrafter"/>
</dbReference>
<evidence type="ECO:0000313" key="2">
    <source>
        <dbReference type="EMBL" id="ABL78147.1"/>
    </source>
</evidence>